<dbReference type="InterPro" id="IPR025567">
    <property type="entry name" value="DUF4332"/>
</dbReference>
<sequence>MQTESLHHIPGITRSQAGLLEASGVKSTEDLAKNHPEKLLRWMTEVNADQRIVRRLPDLNQVAQWINEARSLQPA</sequence>
<protein>
    <submittedName>
        <fullName evidence="2">DUF4332 domain-containing protein</fullName>
    </submittedName>
</protein>
<keyword evidence="3" id="KW-1185">Reference proteome</keyword>
<reference evidence="2 3" key="1">
    <citation type="submission" date="2019-05" db="EMBL/GenBank/DDBJ databases">
        <title>Verrucobacter flavum gen. nov., sp. nov. a new member of the family Verrucomicrobiaceae.</title>
        <authorList>
            <person name="Szuroczki S."/>
            <person name="Abbaszade G."/>
            <person name="Szabo A."/>
            <person name="Felfoldi T."/>
            <person name="Schumann P."/>
            <person name="Boka K."/>
            <person name="Keki Z."/>
            <person name="Toumi M."/>
            <person name="Toth E."/>
        </authorList>
    </citation>
    <scope>NUCLEOTIDE SEQUENCE [LARGE SCALE GENOMIC DNA]</scope>
    <source>
        <strain evidence="2 3">MG-N-17</strain>
    </source>
</reference>
<organism evidence="2 3">
    <name type="scientific">Phragmitibacter flavus</name>
    <dbReference type="NCBI Taxonomy" id="2576071"/>
    <lineage>
        <taxon>Bacteria</taxon>
        <taxon>Pseudomonadati</taxon>
        <taxon>Verrucomicrobiota</taxon>
        <taxon>Verrucomicrobiia</taxon>
        <taxon>Verrucomicrobiales</taxon>
        <taxon>Verrucomicrobiaceae</taxon>
        <taxon>Phragmitibacter</taxon>
    </lineage>
</organism>
<feature type="domain" description="DUF4332" evidence="1">
    <location>
        <begin position="6"/>
        <end position="72"/>
    </location>
</feature>
<evidence type="ECO:0000313" key="3">
    <source>
        <dbReference type="Proteomes" id="UP000306196"/>
    </source>
</evidence>
<comment type="caution">
    <text evidence="2">The sequence shown here is derived from an EMBL/GenBank/DDBJ whole genome shotgun (WGS) entry which is preliminary data.</text>
</comment>
<evidence type="ECO:0000313" key="2">
    <source>
        <dbReference type="EMBL" id="TLD71203.1"/>
    </source>
</evidence>
<dbReference type="Pfam" id="PF14229">
    <property type="entry name" value="DUF4332"/>
    <property type="match status" value="1"/>
</dbReference>
<proteinExistence type="predicted"/>
<dbReference type="OrthoDB" id="198609at2"/>
<dbReference type="Proteomes" id="UP000306196">
    <property type="component" value="Unassembled WGS sequence"/>
</dbReference>
<dbReference type="AlphaFoldDB" id="A0A5R8KFZ0"/>
<dbReference type="RefSeq" id="WP_138086066.1">
    <property type="nucleotide sequence ID" value="NZ_VAUV01000006.1"/>
</dbReference>
<evidence type="ECO:0000259" key="1">
    <source>
        <dbReference type="Pfam" id="PF14229"/>
    </source>
</evidence>
<dbReference type="EMBL" id="VAUV01000006">
    <property type="protein sequence ID" value="TLD71203.1"/>
    <property type="molecule type" value="Genomic_DNA"/>
</dbReference>
<dbReference type="Gene3D" id="1.10.150.20">
    <property type="entry name" value="5' to 3' exonuclease, C-terminal subdomain"/>
    <property type="match status" value="1"/>
</dbReference>
<accession>A0A5R8KFZ0</accession>
<name>A0A5R8KFZ0_9BACT</name>
<gene>
    <name evidence="2" type="ORF">FEM03_09880</name>
</gene>